<feature type="domain" description="Abscisic acid G-protein coupled receptor-like" evidence="7">
    <location>
        <begin position="518"/>
        <end position="587"/>
    </location>
</feature>
<dbReference type="InterPro" id="IPR022535">
    <property type="entry name" value="Golgi_pH-regulator_cons_dom"/>
</dbReference>
<evidence type="ECO:0000256" key="2">
    <source>
        <dbReference type="ARBA" id="ARBA00022692"/>
    </source>
</evidence>
<evidence type="ECO:0000256" key="4">
    <source>
        <dbReference type="ARBA" id="ARBA00023136"/>
    </source>
</evidence>
<feature type="domain" description="Abscisic acid G-protein coupled receptor-like" evidence="7">
    <location>
        <begin position="427"/>
        <end position="516"/>
    </location>
</feature>
<dbReference type="EMBL" id="ML213616">
    <property type="protein sequence ID" value="TFK36129.1"/>
    <property type="molecule type" value="Genomic_DNA"/>
</dbReference>
<dbReference type="OrthoDB" id="264392at2759"/>
<dbReference type="AlphaFoldDB" id="A0A5C3LSF3"/>
<evidence type="ECO:0000313" key="9">
    <source>
        <dbReference type="EMBL" id="TFK36129.1"/>
    </source>
</evidence>
<accession>A0A5C3LSF3</accession>
<evidence type="ECO:0000259" key="8">
    <source>
        <dbReference type="Pfam" id="PF12537"/>
    </source>
</evidence>
<feature type="transmembrane region" description="Helical" evidence="6">
    <location>
        <begin position="257"/>
        <end position="280"/>
    </location>
</feature>
<name>A0A5C3LSF3_9AGAR</name>
<proteinExistence type="predicted"/>
<dbReference type="GO" id="GO:0016020">
    <property type="term" value="C:membrane"/>
    <property type="evidence" value="ECO:0007669"/>
    <property type="project" value="UniProtKB-SubCell"/>
</dbReference>
<reference evidence="9 10" key="1">
    <citation type="journal article" date="2019" name="Nat. Ecol. Evol.">
        <title>Megaphylogeny resolves global patterns of mushroom evolution.</title>
        <authorList>
            <person name="Varga T."/>
            <person name="Krizsan K."/>
            <person name="Foldi C."/>
            <person name="Dima B."/>
            <person name="Sanchez-Garcia M."/>
            <person name="Sanchez-Ramirez S."/>
            <person name="Szollosi G.J."/>
            <person name="Szarkandi J.G."/>
            <person name="Papp V."/>
            <person name="Albert L."/>
            <person name="Andreopoulos W."/>
            <person name="Angelini C."/>
            <person name="Antonin V."/>
            <person name="Barry K.W."/>
            <person name="Bougher N.L."/>
            <person name="Buchanan P."/>
            <person name="Buyck B."/>
            <person name="Bense V."/>
            <person name="Catcheside P."/>
            <person name="Chovatia M."/>
            <person name="Cooper J."/>
            <person name="Damon W."/>
            <person name="Desjardin D."/>
            <person name="Finy P."/>
            <person name="Geml J."/>
            <person name="Haridas S."/>
            <person name="Hughes K."/>
            <person name="Justo A."/>
            <person name="Karasinski D."/>
            <person name="Kautmanova I."/>
            <person name="Kiss B."/>
            <person name="Kocsube S."/>
            <person name="Kotiranta H."/>
            <person name="LaButti K.M."/>
            <person name="Lechner B.E."/>
            <person name="Liimatainen K."/>
            <person name="Lipzen A."/>
            <person name="Lukacs Z."/>
            <person name="Mihaltcheva S."/>
            <person name="Morgado L.N."/>
            <person name="Niskanen T."/>
            <person name="Noordeloos M.E."/>
            <person name="Ohm R.A."/>
            <person name="Ortiz-Santana B."/>
            <person name="Ovrebo C."/>
            <person name="Racz N."/>
            <person name="Riley R."/>
            <person name="Savchenko A."/>
            <person name="Shiryaev A."/>
            <person name="Soop K."/>
            <person name="Spirin V."/>
            <person name="Szebenyi C."/>
            <person name="Tomsovsky M."/>
            <person name="Tulloss R.E."/>
            <person name="Uehling J."/>
            <person name="Grigoriev I.V."/>
            <person name="Vagvolgyi C."/>
            <person name="Papp T."/>
            <person name="Martin F.M."/>
            <person name="Miettinen O."/>
            <person name="Hibbett D.S."/>
            <person name="Nagy L.G."/>
        </authorList>
    </citation>
    <scope>NUCLEOTIDE SEQUENCE [LARGE SCALE GENOMIC DNA]</scope>
    <source>
        <strain evidence="9 10">CBS 166.37</strain>
    </source>
</reference>
<feature type="transmembrane region" description="Helical" evidence="6">
    <location>
        <begin position="300"/>
        <end position="327"/>
    </location>
</feature>
<evidence type="ECO:0000313" key="10">
    <source>
        <dbReference type="Proteomes" id="UP000308652"/>
    </source>
</evidence>
<evidence type="ECO:0008006" key="11">
    <source>
        <dbReference type="Google" id="ProtNLM"/>
    </source>
</evidence>
<gene>
    <name evidence="9" type="ORF">BDQ12DRAFT_756357</name>
</gene>
<feature type="domain" description="Golgi pH regulator conserved" evidence="8">
    <location>
        <begin position="301"/>
        <end position="369"/>
    </location>
</feature>
<organism evidence="9 10">
    <name type="scientific">Crucibulum laeve</name>
    <dbReference type="NCBI Taxonomy" id="68775"/>
    <lineage>
        <taxon>Eukaryota</taxon>
        <taxon>Fungi</taxon>
        <taxon>Dikarya</taxon>
        <taxon>Basidiomycota</taxon>
        <taxon>Agaricomycotina</taxon>
        <taxon>Agaricomycetes</taxon>
        <taxon>Agaricomycetidae</taxon>
        <taxon>Agaricales</taxon>
        <taxon>Agaricineae</taxon>
        <taxon>Nidulariaceae</taxon>
        <taxon>Crucibulum</taxon>
    </lineage>
</organism>
<keyword evidence="2 6" id="KW-0812">Transmembrane</keyword>
<dbReference type="Pfam" id="PF12430">
    <property type="entry name" value="ABA_GPCR"/>
    <property type="match status" value="2"/>
</dbReference>
<dbReference type="PANTHER" id="PTHR15948">
    <property type="entry name" value="G-PROTEIN COUPLED RECEPTOR 89-RELATED"/>
    <property type="match status" value="1"/>
</dbReference>
<evidence type="ECO:0000256" key="5">
    <source>
        <dbReference type="SAM" id="MobiDB-lite"/>
    </source>
</evidence>
<feature type="transmembrane region" description="Helical" evidence="6">
    <location>
        <begin position="210"/>
        <end position="231"/>
    </location>
</feature>
<feature type="region of interest" description="Disordered" evidence="5">
    <location>
        <begin position="120"/>
        <end position="139"/>
    </location>
</feature>
<sequence>MVVVDGQADNRACNRIVVVFRAIIIIGLRHLTLSNRPVHNAPTLLYMLQKSQIFIQVNRPWLVARESMKIDTMSNGMEFFSETLFLSAMRLTIFLACRKYLLRSLYSDLQSLSSTSAALLTPNSPPSTPTTSNGTFELDSLPAPNLQTPKSSSSSLSRHSPDTAFLHSAVSRGLFSWTLAECCTMFVLLMMQGAGIFAARTRLLNFRFSLSFLLSAILVLIPLSVSLLAALGSPSPVSAATGSSTTSQRRRTLKRLLGPRALLSLVTIGLYLFLLSYIPLPPALVSSASNSSSSSSETGLTLTAAALARLIVLGTIILGLLSGFGAISGSWRFLPWLERTKAVPSDRDVDAAAYALSSIQNDLRDRSEEARRRQGVAQDSSWLARVGSTFRGGDSLSQELSGLKALEHQMSLNLESLRQRRAAALFSHTFKGRIYAIAGRAFAVYCVIRVFSARSQASYPDLIAQLLKTLLSISPVSPELKNIKHEQIESFARQISLVLVGVIILSSLRMVLRGVTRGIYLLSTIVQLRSSFPPSSPSPTAPIDVDADEGSTNLFTTIPEYQVFGSLFDWSFLIAASVSAFVRWGAERVNG</sequence>
<dbReference type="Pfam" id="PF12537">
    <property type="entry name" value="GPHR_N"/>
    <property type="match status" value="1"/>
</dbReference>
<dbReference type="PANTHER" id="PTHR15948:SF0">
    <property type="entry name" value="GOLGI PH REGULATOR A-RELATED"/>
    <property type="match status" value="1"/>
</dbReference>
<feature type="transmembrane region" description="Helical" evidence="6">
    <location>
        <begin position="174"/>
        <end position="198"/>
    </location>
</feature>
<dbReference type="InterPro" id="IPR015672">
    <property type="entry name" value="GPHR/GTG"/>
</dbReference>
<evidence type="ECO:0000256" key="1">
    <source>
        <dbReference type="ARBA" id="ARBA00004141"/>
    </source>
</evidence>
<keyword evidence="10" id="KW-1185">Reference proteome</keyword>
<evidence type="ECO:0000256" key="3">
    <source>
        <dbReference type="ARBA" id="ARBA00022989"/>
    </source>
</evidence>
<keyword evidence="4 6" id="KW-0472">Membrane</keyword>
<dbReference type="InterPro" id="IPR025969">
    <property type="entry name" value="ABA_GPCR_dom"/>
</dbReference>
<evidence type="ECO:0000256" key="6">
    <source>
        <dbReference type="SAM" id="Phobius"/>
    </source>
</evidence>
<keyword evidence="3 6" id="KW-1133">Transmembrane helix</keyword>
<protein>
    <recommendedName>
        <fullName evidence="11">Abscisic acid G-protein coupled receptor-domain-containing protein</fullName>
    </recommendedName>
</protein>
<dbReference type="Proteomes" id="UP000308652">
    <property type="component" value="Unassembled WGS sequence"/>
</dbReference>
<feature type="transmembrane region" description="Helical" evidence="6">
    <location>
        <begin position="491"/>
        <end position="512"/>
    </location>
</feature>
<comment type="subcellular location">
    <subcellularLocation>
        <location evidence="1">Membrane</location>
        <topology evidence="1">Multi-pass membrane protein</topology>
    </subcellularLocation>
</comment>
<evidence type="ECO:0000259" key="7">
    <source>
        <dbReference type="Pfam" id="PF12430"/>
    </source>
</evidence>